<dbReference type="PANTHER" id="PTHR33254">
    <property type="entry name" value="4-HYDROXY-4-METHYL-2-OXOGLUTARATE ALDOLASE 3-RELATED"/>
    <property type="match status" value="1"/>
</dbReference>
<protein>
    <recommendedName>
        <fullName evidence="7">Putative 4-hydroxy-4-methyl-2-oxoglutarate aldolase</fullName>
        <ecNumber evidence="6">4.1.1.112</ecNumber>
        <ecNumber evidence="5">4.1.3.17</ecNumber>
    </recommendedName>
    <alternativeName>
        <fullName evidence="11">Oxaloacetate decarboxylase</fullName>
    </alternativeName>
    <alternativeName>
        <fullName evidence="9">Regulator of ribonuclease activity homolog</fullName>
    </alternativeName>
    <alternativeName>
        <fullName evidence="10">RraA-like protein</fullName>
    </alternativeName>
</protein>
<keyword evidence="15" id="KW-1185">Reference proteome</keyword>
<dbReference type="CDD" id="cd16841">
    <property type="entry name" value="RraA_family"/>
    <property type="match status" value="1"/>
</dbReference>
<dbReference type="InterPro" id="IPR036704">
    <property type="entry name" value="RraA/RraA-like_sf"/>
</dbReference>
<dbReference type="EMBL" id="WMLB01000040">
    <property type="protein sequence ID" value="MTH70028.1"/>
    <property type="molecule type" value="Genomic_DNA"/>
</dbReference>
<dbReference type="AlphaFoldDB" id="A0A6I3MB81"/>
<dbReference type="EC" id="4.1.1.112" evidence="6"/>
<dbReference type="Gene3D" id="3.50.30.40">
    <property type="entry name" value="Ribonuclease E inhibitor RraA/RraA-like"/>
    <property type="match status" value="1"/>
</dbReference>
<keyword evidence="13" id="KW-0479">Metal-binding</keyword>
<evidence type="ECO:0000256" key="6">
    <source>
        <dbReference type="ARBA" id="ARBA00012947"/>
    </source>
</evidence>
<organism evidence="14 15">
    <name type="scientific">Agromyces bracchium</name>
    <dbReference type="NCBI Taxonomy" id="88376"/>
    <lineage>
        <taxon>Bacteria</taxon>
        <taxon>Bacillati</taxon>
        <taxon>Actinomycetota</taxon>
        <taxon>Actinomycetes</taxon>
        <taxon>Micrococcales</taxon>
        <taxon>Microbacteriaceae</taxon>
        <taxon>Agromyces</taxon>
    </lineage>
</organism>
<dbReference type="SUPFAM" id="SSF89562">
    <property type="entry name" value="RraA-like"/>
    <property type="match status" value="1"/>
</dbReference>
<dbReference type="EC" id="4.1.3.17" evidence="5"/>
<evidence type="ECO:0000313" key="14">
    <source>
        <dbReference type="EMBL" id="MTH70028.1"/>
    </source>
</evidence>
<comment type="catalytic activity">
    <reaction evidence="1">
        <text>4-hydroxy-4-methyl-2-oxoglutarate = 2 pyruvate</text>
        <dbReference type="Rhea" id="RHEA:22748"/>
        <dbReference type="ChEBI" id="CHEBI:15361"/>
        <dbReference type="ChEBI" id="CHEBI:58276"/>
        <dbReference type="EC" id="4.1.3.17"/>
    </reaction>
</comment>
<proteinExistence type="inferred from homology"/>
<feature type="binding site" evidence="13">
    <location>
        <position position="113"/>
    </location>
    <ligand>
        <name>substrate</name>
    </ligand>
</feature>
<dbReference type="GO" id="GO:0047443">
    <property type="term" value="F:4-hydroxy-4-methyl-2-oxoglutarate aldolase activity"/>
    <property type="evidence" value="ECO:0007669"/>
    <property type="project" value="UniProtKB-EC"/>
</dbReference>
<comment type="subunit">
    <text evidence="4">Homotrimer.</text>
</comment>
<evidence type="ECO:0000256" key="12">
    <source>
        <dbReference type="ARBA" id="ARBA00047973"/>
    </source>
</evidence>
<comment type="cofactor">
    <cofactor evidence="13">
        <name>Mg(2+)</name>
        <dbReference type="ChEBI" id="CHEBI:18420"/>
    </cofactor>
</comment>
<dbReference type="Pfam" id="PF03737">
    <property type="entry name" value="RraA-like"/>
    <property type="match status" value="1"/>
</dbReference>
<comment type="cofactor">
    <cofactor evidence="2">
        <name>a divalent metal cation</name>
        <dbReference type="ChEBI" id="CHEBI:60240"/>
    </cofactor>
</comment>
<evidence type="ECO:0000256" key="7">
    <source>
        <dbReference type="ARBA" id="ARBA00016549"/>
    </source>
</evidence>
<evidence type="ECO:0000256" key="5">
    <source>
        <dbReference type="ARBA" id="ARBA00012213"/>
    </source>
</evidence>
<evidence type="ECO:0000256" key="3">
    <source>
        <dbReference type="ARBA" id="ARBA00008621"/>
    </source>
</evidence>
<comment type="similarity">
    <text evidence="3">Belongs to the class II aldolase/RraA-like family.</text>
</comment>
<gene>
    <name evidence="14" type="ORF">GJ743_16775</name>
</gene>
<evidence type="ECO:0000256" key="10">
    <source>
        <dbReference type="ARBA" id="ARBA00030169"/>
    </source>
</evidence>
<sequence length="219" mass="22904">MTPGLLDRFAELDTAAVSDALDALGLPSGTPGLQALTVDRPVLGFAVTAVMEPYTGGAAGAHILTTSVGRAGPDDVIVVDNAGRTEVSCWGGILGLGASQRGVRGVLVDGACRDVDENRELELAVYARGASPATARGRLQQRSSGEPATIAGRTVHHGDIVYHDATGFVVVPRDRAEAVLTEAQAIVARERTIAEEIRSGRRLRDAMRDARLAGAEENR</sequence>
<evidence type="ECO:0000256" key="4">
    <source>
        <dbReference type="ARBA" id="ARBA00011233"/>
    </source>
</evidence>
<name>A0A6I3MB81_9MICO</name>
<dbReference type="GO" id="GO:0008948">
    <property type="term" value="F:oxaloacetate decarboxylase activity"/>
    <property type="evidence" value="ECO:0007669"/>
    <property type="project" value="UniProtKB-EC"/>
</dbReference>
<dbReference type="OrthoDB" id="943692at2"/>
<keyword evidence="13" id="KW-0460">Magnesium</keyword>
<comment type="function">
    <text evidence="8">Catalyzes the aldol cleavage of 4-hydroxy-4-methyl-2-oxoglutarate (HMG) into 2 molecules of pyruvate. Also contains a secondary oxaloacetate (OAA) decarboxylase activity due to the common pyruvate enolate transition state formed following C-C bond cleavage in the retro-aldol and decarboxylation reactions.</text>
</comment>
<feature type="binding site" evidence="13">
    <location>
        <begin position="91"/>
        <end position="94"/>
    </location>
    <ligand>
        <name>substrate</name>
    </ligand>
</feature>
<dbReference type="GO" id="GO:0046872">
    <property type="term" value="F:metal ion binding"/>
    <property type="evidence" value="ECO:0007669"/>
    <property type="project" value="UniProtKB-KW"/>
</dbReference>
<comment type="catalytic activity">
    <reaction evidence="12">
        <text>oxaloacetate + H(+) = pyruvate + CO2</text>
        <dbReference type="Rhea" id="RHEA:15641"/>
        <dbReference type="ChEBI" id="CHEBI:15361"/>
        <dbReference type="ChEBI" id="CHEBI:15378"/>
        <dbReference type="ChEBI" id="CHEBI:16452"/>
        <dbReference type="ChEBI" id="CHEBI:16526"/>
        <dbReference type="EC" id="4.1.1.112"/>
    </reaction>
</comment>
<dbReference type="PANTHER" id="PTHR33254:SF4">
    <property type="entry name" value="4-HYDROXY-4-METHYL-2-OXOGLUTARATE ALDOLASE 3-RELATED"/>
    <property type="match status" value="1"/>
</dbReference>
<evidence type="ECO:0000256" key="2">
    <source>
        <dbReference type="ARBA" id="ARBA00001968"/>
    </source>
</evidence>
<dbReference type="InterPro" id="IPR005493">
    <property type="entry name" value="RraA/RraA-like"/>
</dbReference>
<evidence type="ECO:0000256" key="1">
    <source>
        <dbReference type="ARBA" id="ARBA00001342"/>
    </source>
</evidence>
<dbReference type="RefSeq" id="WP_155053056.1">
    <property type="nucleotide sequence ID" value="NZ_BAAAIB010000008.1"/>
</dbReference>
<accession>A0A6I3MB81</accession>
<dbReference type="Proteomes" id="UP000433071">
    <property type="component" value="Unassembled WGS sequence"/>
</dbReference>
<evidence type="ECO:0000256" key="11">
    <source>
        <dbReference type="ARBA" id="ARBA00032305"/>
    </source>
</evidence>
<feature type="binding site" evidence="13">
    <location>
        <position position="114"/>
    </location>
    <ligand>
        <name>Mg(2+)</name>
        <dbReference type="ChEBI" id="CHEBI:18420"/>
    </ligand>
</feature>
<comment type="caution">
    <text evidence="14">The sequence shown here is derived from an EMBL/GenBank/DDBJ whole genome shotgun (WGS) entry which is preliminary data.</text>
</comment>
<evidence type="ECO:0000313" key="15">
    <source>
        <dbReference type="Proteomes" id="UP000433071"/>
    </source>
</evidence>
<evidence type="ECO:0000256" key="8">
    <source>
        <dbReference type="ARBA" id="ARBA00025046"/>
    </source>
</evidence>
<evidence type="ECO:0000256" key="9">
    <source>
        <dbReference type="ARBA" id="ARBA00029596"/>
    </source>
</evidence>
<evidence type="ECO:0000256" key="13">
    <source>
        <dbReference type="PIRSR" id="PIRSR605493-1"/>
    </source>
</evidence>
<reference evidence="14 15" key="1">
    <citation type="submission" date="2019-11" db="EMBL/GenBank/DDBJ databases">
        <title>Agromyces kandeliae sp. nov., isolated from mangrove soil.</title>
        <authorList>
            <person name="Wang R."/>
        </authorList>
    </citation>
    <scope>NUCLEOTIDE SEQUENCE [LARGE SCALE GENOMIC DNA]</scope>
    <source>
        <strain evidence="14 15">JCM 11433</strain>
    </source>
</reference>